<sequence length="334" mass="36667">MKASVNDVAERAGVSVSTVSRAFTRPELVSERTRKKVLQVADELNFSVSRSAVALKRGQTFRIALLAGGHIDWFSARILEGLNSVLHDTGYDFSIYAITHDEERARFFEQLPVRRNADAIIVSSFNLSPDETDRLHAMGIPIVGINAVSPGEFDASISIDDTAAIQILVRHLVALGHRRIAYLYEEAISPLRFSSHQRVTGFTQLCDELDGVTGTAIAVRHGDDCANVAVTTLLSQPNPPTAICVHQDSWAIPLFFRLPRYGIRIPDDLSVTGFDDSDFAEEVGLTTVRQLPRDMAATAARMALDLINGRTPEHRHITAPVQLMLRSSTAAPRA</sequence>
<keyword evidence="3" id="KW-0804">Transcription</keyword>
<dbReference type="GO" id="GO:0000976">
    <property type="term" value="F:transcription cis-regulatory region binding"/>
    <property type="evidence" value="ECO:0007669"/>
    <property type="project" value="TreeGrafter"/>
</dbReference>
<dbReference type="SUPFAM" id="SSF47413">
    <property type="entry name" value="lambda repressor-like DNA-binding domains"/>
    <property type="match status" value="1"/>
</dbReference>
<dbReference type="InterPro" id="IPR000843">
    <property type="entry name" value="HTH_LacI"/>
</dbReference>
<dbReference type="GO" id="GO:0003700">
    <property type="term" value="F:DNA-binding transcription factor activity"/>
    <property type="evidence" value="ECO:0007669"/>
    <property type="project" value="TreeGrafter"/>
</dbReference>
<dbReference type="Pfam" id="PF00356">
    <property type="entry name" value="LacI"/>
    <property type="match status" value="1"/>
</dbReference>
<dbReference type="PROSITE" id="PS50932">
    <property type="entry name" value="HTH_LACI_2"/>
    <property type="match status" value="1"/>
</dbReference>
<reference evidence="5 6" key="1">
    <citation type="submission" date="2014-03" db="EMBL/GenBank/DDBJ databases">
        <title>Genomics of Bifidobacteria.</title>
        <authorList>
            <person name="Ventura M."/>
            <person name="Milani C."/>
            <person name="Lugli G.A."/>
        </authorList>
    </citation>
    <scope>NUCLEOTIDE SEQUENCE [LARGE SCALE GENOMIC DNA]</scope>
    <source>
        <strain evidence="5 6">LMG 11586</strain>
    </source>
</reference>
<evidence type="ECO:0000256" key="2">
    <source>
        <dbReference type="ARBA" id="ARBA00023125"/>
    </source>
</evidence>
<keyword evidence="6" id="KW-1185">Reference proteome</keyword>
<feature type="domain" description="HTH lacI-type" evidence="4">
    <location>
        <begin position="3"/>
        <end position="57"/>
    </location>
</feature>
<comment type="caution">
    <text evidence="5">The sequence shown here is derived from an EMBL/GenBank/DDBJ whole genome shotgun (WGS) entry which is preliminary data.</text>
</comment>
<organism evidence="5 6">
    <name type="scientific">Bifidobacterium pullorum subsp. gallinarum</name>
    <dbReference type="NCBI Taxonomy" id="78344"/>
    <lineage>
        <taxon>Bacteria</taxon>
        <taxon>Bacillati</taxon>
        <taxon>Actinomycetota</taxon>
        <taxon>Actinomycetes</taxon>
        <taxon>Bifidobacteriales</taxon>
        <taxon>Bifidobacteriaceae</taxon>
        <taxon>Bifidobacterium</taxon>
    </lineage>
</organism>
<gene>
    <name evidence="5" type="ORF">BIGA_1208</name>
</gene>
<dbReference type="InterPro" id="IPR046335">
    <property type="entry name" value="LacI/GalR-like_sensor"/>
</dbReference>
<keyword evidence="2" id="KW-0238">DNA-binding</keyword>
<dbReference type="EMBL" id="JGYX01000005">
    <property type="protein sequence ID" value="KFI60612.1"/>
    <property type="molecule type" value="Genomic_DNA"/>
</dbReference>
<dbReference type="Pfam" id="PF13377">
    <property type="entry name" value="Peripla_BP_3"/>
    <property type="match status" value="1"/>
</dbReference>
<dbReference type="PANTHER" id="PTHR30146">
    <property type="entry name" value="LACI-RELATED TRANSCRIPTIONAL REPRESSOR"/>
    <property type="match status" value="1"/>
</dbReference>
<dbReference type="PANTHER" id="PTHR30146:SF153">
    <property type="entry name" value="LACTOSE OPERON REPRESSOR"/>
    <property type="match status" value="1"/>
</dbReference>
<dbReference type="InterPro" id="IPR010982">
    <property type="entry name" value="Lambda_DNA-bd_dom_sf"/>
</dbReference>
<dbReference type="RefSeq" id="WP_033507018.1">
    <property type="nucleotide sequence ID" value="NZ_JGYX01000005.1"/>
</dbReference>
<dbReference type="AlphaFoldDB" id="A0A087APB2"/>
<keyword evidence="1" id="KW-0805">Transcription regulation</keyword>
<dbReference type="Gene3D" id="1.10.260.40">
    <property type="entry name" value="lambda repressor-like DNA-binding domains"/>
    <property type="match status" value="1"/>
</dbReference>
<dbReference type="InterPro" id="IPR028082">
    <property type="entry name" value="Peripla_BP_I"/>
</dbReference>
<dbReference type="CDD" id="cd06267">
    <property type="entry name" value="PBP1_LacI_sugar_binding-like"/>
    <property type="match status" value="1"/>
</dbReference>
<dbReference type="CDD" id="cd01392">
    <property type="entry name" value="HTH_LacI"/>
    <property type="match status" value="1"/>
</dbReference>
<proteinExistence type="predicted"/>
<dbReference type="Proteomes" id="UP000029046">
    <property type="component" value="Unassembled WGS sequence"/>
</dbReference>
<dbReference type="SMART" id="SM00354">
    <property type="entry name" value="HTH_LACI"/>
    <property type="match status" value="1"/>
</dbReference>
<dbReference type="SUPFAM" id="SSF53822">
    <property type="entry name" value="Periplasmic binding protein-like I"/>
    <property type="match status" value="1"/>
</dbReference>
<name>A0A087APB2_9BIFI</name>
<dbReference type="OrthoDB" id="3510266at2"/>
<protein>
    <submittedName>
        <fullName evidence="5">LacI-type transcriptional regulator</fullName>
    </submittedName>
</protein>
<dbReference type="eggNOG" id="COG1609">
    <property type="taxonomic scope" value="Bacteria"/>
</dbReference>
<accession>A0A087APB2</accession>
<evidence type="ECO:0000256" key="3">
    <source>
        <dbReference type="ARBA" id="ARBA00023163"/>
    </source>
</evidence>
<evidence type="ECO:0000313" key="6">
    <source>
        <dbReference type="Proteomes" id="UP000029046"/>
    </source>
</evidence>
<evidence type="ECO:0000313" key="5">
    <source>
        <dbReference type="EMBL" id="KFI60612.1"/>
    </source>
</evidence>
<evidence type="ECO:0000256" key="1">
    <source>
        <dbReference type="ARBA" id="ARBA00023015"/>
    </source>
</evidence>
<evidence type="ECO:0000259" key="4">
    <source>
        <dbReference type="PROSITE" id="PS50932"/>
    </source>
</evidence>
<dbReference type="Gene3D" id="3.40.50.2300">
    <property type="match status" value="2"/>
</dbReference>